<dbReference type="RefSeq" id="WP_167923417.1">
    <property type="nucleotide sequence ID" value="NZ_JAATVY010000001.1"/>
</dbReference>
<dbReference type="EMBL" id="JAATVY010000001">
    <property type="protein sequence ID" value="NJC68563.1"/>
    <property type="molecule type" value="Genomic_DNA"/>
</dbReference>
<dbReference type="PANTHER" id="PTHR43539:SF78">
    <property type="entry name" value="FLAVIN-CONTAINING MONOOXYGENASE"/>
    <property type="match status" value="1"/>
</dbReference>
<evidence type="ECO:0000313" key="2">
    <source>
        <dbReference type="EMBL" id="NJC68563.1"/>
    </source>
</evidence>
<protein>
    <submittedName>
        <fullName evidence="2">NAD(P)-binding domain-containing protein</fullName>
    </submittedName>
</protein>
<name>A0ABX0XRH9_9ACTN</name>
<accession>A0ABX0XRH9</accession>
<keyword evidence="1" id="KW-0560">Oxidoreductase</keyword>
<dbReference type="PANTHER" id="PTHR43539">
    <property type="entry name" value="FLAVIN-BINDING MONOOXYGENASE-LIKE PROTEIN (AFU_ORTHOLOGUE AFUA_4G09220)"/>
    <property type="match status" value="1"/>
</dbReference>
<dbReference type="InterPro" id="IPR050982">
    <property type="entry name" value="Auxin_biosynth/cation_transpt"/>
</dbReference>
<keyword evidence="3" id="KW-1185">Reference proteome</keyword>
<dbReference type="Proteomes" id="UP000722989">
    <property type="component" value="Unassembled WGS sequence"/>
</dbReference>
<proteinExistence type="predicted"/>
<dbReference type="PRINTS" id="PR00411">
    <property type="entry name" value="PNDRDTASEI"/>
</dbReference>
<comment type="caution">
    <text evidence="2">The sequence shown here is derived from an EMBL/GenBank/DDBJ whole genome shotgun (WGS) entry which is preliminary data.</text>
</comment>
<organism evidence="2 3">
    <name type="scientific">Planosporangium thailandense</name>
    <dbReference type="NCBI Taxonomy" id="765197"/>
    <lineage>
        <taxon>Bacteria</taxon>
        <taxon>Bacillati</taxon>
        <taxon>Actinomycetota</taxon>
        <taxon>Actinomycetes</taxon>
        <taxon>Micromonosporales</taxon>
        <taxon>Micromonosporaceae</taxon>
        <taxon>Planosporangium</taxon>
    </lineage>
</organism>
<reference evidence="2 3" key="1">
    <citation type="submission" date="2020-03" db="EMBL/GenBank/DDBJ databases">
        <title>WGS of the type strain of Planosporangium spp.</title>
        <authorList>
            <person name="Thawai C."/>
        </authorList>
    </citation>
    <scope>NUCLEOTIDE SEQUENCE [LARGE SCALE GENOMIC DNA]</scope>
    <source>
        <strain evidence="2 3">TBRC 5610</strain>
    </source>
</reference>
<dbReference type="Gene3D" id="3.50.50.60">
    <property type="entry name" value="FAD/NAD(P)-binding domain"/>
    <property type="match status" value="1"/>
</dbReference>
<dbReference type="Pfam" id="PF13738">
    <property type="entry name" value="Pyr_redox_3"/>
    <property type="match status" value="1"/>
</dbReference>
<evidence type="ECO:0000256" key="1">
    <source>
        <dbReference type="ARBA" id="ARBA00023002"/>
    </source>
</evidence>
<dbReference type="SUPFAM" id="SSF51905">
    <property type="entry name" value="FAD/NAD(P)-binding domain"/>
    <property type="match status" value="1"/>
</dbReference>
<gene>
    <name evidence="2" type="ORF">HC031_02320</name>
</gene>
<dbReference type="InterPro" id="IPR036188">
    <property type="entry name" value="FAD/NAD-bd_sf"/>
</dbReference>
<sequence>MFDCVVVGAGPAGLSASAALAARGVAHVVLERGRAGETWRTQRWGSFRLNTPGWMNPALGAQERESYATRAEVVERLETLAADCPIREVTPVARLARAGAGWVLRTAAGDLRARAVVVATGDQNTPKVPALARAVPARVAQYHAGDYRTPGLLPAGSVLVVGSGQSGCQIAADLLGGGRRVLLATSPVGRLPCRYRGRGTYEWLVELGFYDQRPGDLTDPSLLRAPNPVIGGGGHSLSLQALARRGVTLVGRPVAIAGDRLTFDDSVHANIAAGDAFAAWARGLVDDLARRRGGELPPAEADPTDTPVEISPPATLDLRAEEVTSVVWCTGFDGDFSWVDPGLVGPAGQPRHDGTAAAAPGVWYVGLRWLVCRGSSILRGFPQDAATVAGEVEAYLGGVGPGHGS</sequence>
<evidence type="ECO:0000313" key="3">
    <source>
        <dbReference type="Proteomes" id="UP000722989"/>
    </source>
</evidence>
<dbReference type="PRINTS" id="PR00368">
    <property type="entry name" value="FADPNR"/>
</dbReference>